<evidence type="ECO:0000313" key="7">
    <source>
        <dbReference type="Proteomes" id="UP000005580"/>
    </source>
</evidence>
<dbReference type="InterPro" id="IPR013783">
    <property type="entry name" value="Ig-like_fold"/>
</dbReference>
<evidence type="ECO:0000256" key="1">
    <source>
        <dbReference type="ARBA" id="ARBA00007401"/>
    </source>
</evidence>
<proteinExistence type="inferred from homology"/>
<name>E7RM19_9BACT</name>
<keyword evidence="4" id="KW-0472">Membrane</keyword>
<gene>
    <name evidence="6" type="ORF">HMPREF0663_10169</name>
</gene>
<dbReference type="Pfam" id="PF18368">
    <property type="entry name" value="Ig_GlcNase"/>
    <property type="match status" value="1"/>
</dbReference>
<dbReference type="InterPro" id="IPR008979">
    <property type="entry name" value="Galactose-bd-like_sf"/>
</dbReference>
<dbReference type="Pfam" id="PF22666">
    <property type="entry name" value="Glyco_hydro_2_N2"/>
    <property type="match status" value="1"/>
</dbReference>
<dbReference type="PANTHER" id="PTHR43536">
    <property type="entry name" value="MANNOSYLGLYCOPROTEIN ENDO-BETA-MANNOSIDASE"/>
    <property type="match status" value="1"/>
</dbReference>
<dbReference type="SUPFAM" id="SSF49303">
    <property type="entry name" value="beta-Galactosidase/glucuronidase domain"/>
    <property type="match status" value="3"/>
</dbReference>
<dbReference type="AlphaFoldDB" id="E7RM19"/>
<dbReference type="STRING" id="28134.SAMN05444288_0678"/>
<keyword evidence="4" id="KW-1133">Transmembrane helix</keyword>
<dbReference type="InterPro" id="IPR000421">
    <property type="entry name" value="FA58C"/>
</dbReference>
<comment type="similarity">
    <text evidence="1">Belongs to the glycosyl hydrolase 2 family.</text>
</comment>
<sequence length="1266" mass="143238">MLRRAVTKIQQRIEKTNGLPAVQQRMSATEILFIFIARYICRRQAYGLFALNIVSALVKRRKYSAFSYFLLSLPPINTFSMKSNRPLYIIALLLLFVAIRTVGADYTRGIGKYPGSPKENFAPAMLADNAYRNVALHRMAYHSSAYDYNLTAQLLTDGIICKGNVVSMDASTNRGTLPVREREWAIDGGAYSRNILYGSDAYLQYVWHGMAVHADRVKIQATVAYRESEVKEGYAIEALTQDADKKWRVVGRETGKGLPGTASKYKAHSDPNKVTDDDMLPVRRIETEIALNKEKGVFDTFRLQLRMKGAVHWSVTEIKFFKGTEPVTDVLPSSAFSSAWMSAEGGEQWAYIDLGAPTTFDCVNLYWCGKAAQGALQTSDDAANWTTIVSLHGGKNGLETVKCKGRGRYVRVLLRGNKPDERYVLSEIEVFGRGGLTARPHSIAGTNGHKFMLDGGNWRLQRASEVKQDGAHVSSLGFDDSRWITATVPATVLSSYVNIGTLPDPNAADNLFYISESFFNADFWYRNTFELPRQMVGKRLFLNFDGINWKADIYLNGNKIDRIEGAFVRGRTDVTRLLHAGTNVLAVRIVKNAHAGAVKEKNEINTDFNGGILGADNPTFHATIGWDWISTIRGRNIGIWNDVYLTREEAVILRDPLVTTTLNLPDTLATMTPTVRLCNNESHAVKGILRGWIGNIRFEKEVRLPASAEVEEAFLPDSFAMLRNRKMHLWWPNGYGAPYLYKAGFSFTIDGAATDSIDYRAGIRQMRYKDAETKLKLYVNGRRVVPLGGNWGFSENNLNYRGREYDIAVKYHRDMNFNMIRNWVGQTGDEEFYDACDKYGIMVWQDFWLANPADGPDPKDNRMFMHNAYNYVSRIRSHASIALYCGRNEGFPPETLNKELRQCVEQLHPAILYIQSSADEGVSGHGPYHALPAKEYFERQTGKLHSERGMPNVMTYEGLARTLRPEKLWPQGDAWGKHDYTMQGAQRGEAFNKIVETAFGTVTDALHFAALAQWENYNGYRAMFESGSHDRMGLLIWMSHPCWPSLTWQTYDYYFEPTAAFFGCKKACETVHIQWNALTHMVEVVNIGACRHEDLTAESRVLDMNGRPLDYRINRLYCGADTTILCNKADAPQGTEGVYFIDLKLKDARKKVVSENFYVCSTADGDYRELNNLVKSRLKVSGVWSENSVTLRLKNTSEVPAMMLRLNLKATDGEQILPVCYSDNYIHLMPDEEKKIVISWKEEDLRGQKEKIEISGFNIDTLEHSR</sequence>
<dbReference type="Pfam" id="PF00703">
    <property type="entry name" value="Glyco_hydro_2"/>
    <property type="match status" value="1"/>
</dbReference>
<dbReference type="SUPFAM" id="SSF51445">
    <property type="entry name" value="(Trans)glycosidases"/>
    <property type="match status" value="1"/>
</dbReference>
<dbReference type="InterPro" id="IPR041351">
    <property type="entry name" value="Ig_GlcNase"/>
</dbReference>
<dbReference type="InterPro" id="IPR054593">
    <property type="entry name" value="Beta-mannosidase-like_N2"/>
</dbReference>
<dbReference type="EMBL" id="AEPE02000002">
    <property type="protein sequence ID" value="EFZ37800.1"/>
    <property type="molecule type" value="Genomic_DNA"/>
</dbReference>
<organism evidence="6 7">
    <name type="scientific">Hoylesella oralis ATCC 33269</name>
    <dbReference type="NCBI Taxonomy" id="873533"/>
    <lineage>
        <taxon>Bacteria</taxon>
        <taxon>Pseudomonadati</taxon>
        <taxon>Bacteroidota</taxon>
        <taxon>Bacteroidia</taxon>
        <taxon>Bacteroidales</taxon>
        <taxon>Prevotellaceae</taxon>
        <taxon>Hoylesella</taxon>
    </lineage>
</organism>
<dbReference type="eggNOG" id="COG3250">
    <property type="taxonomic scope" value="Bacteria"/>
</dbReference>
<evidence type="ECO:0000256" key="3">
    <source>
        <dbReference type="ARBA" id="ARBA00023295"/>
    </source>
</evidence>
<keyword evidence="2 6" id="KW-0378">Hydrolase</keyword>
<dbReference type="HOGENOM" id="CLU_005015_2_0_10"/>
<keyword evidence="7" id="KW-1185">Reference proteome</keyword>
<keyword evidence="3" id="KW-0326">Glycosidase</keyword>
<evidence type="ECO:0000313" key="6">
    <source>
        <dbReference type="EMBL" id="EFZ37800.1"/>
    </source>
</evidence>
<dbReference type="Gene3D" id="2.60.40.10">
    <property type="entry name" value="Immunoglobulins"/>
    <property type="match status" value="3"/>
</dbReference>
<dbReference type="PROSITE" id="PS50022">
    <property type="entry name" value="FA58C_3"/>
    <property type="match status" value="1"/>
</dbReference>
<feature type="domain" description="F5/8 type C" evidence="5">
    <location>
        <begin position="286"/>
        <end position="433"/>
    </location>
</feature>
<reference evidence="6" key="1">
    <citation type="submission" date="2011-01" db="EMBL/GenBank/DDBJ databases">
        <authorList>
            <person name="Muzny D."/>
            <person name="Qin X."/>
            <person name="Buhay C."/>
            <person name="Dugan-Rocha S."/>
            <person name="Ding Y."/>
            <person name="Chen G."/>
            <person name="Hawes A."/>
            <person name="Holder M."/>
            <person name="Jhangiani S."/>
            <person name="Johnson A."/>
            <person name="Khan Z."/>
            <person name="Li Z."/>
            <person name="Liu W."/>
            <person name="Liu X."/>
            <person name="Perez L."/>
            <person name="Shen H."/>
            <person name="Wang Q."/>
            <person name="Watt J."/>
            <person name="Xi L."/>
            <person name="Xin Y."/>
            <person name="Zhou J."/>
            <person name="Deng J."/>
            <person name="Jiang H."/>
            <person name="Liu Y."/>
            <person name="Qu J."/>
            <person name="Song X.-Z."/>
            <person name="Zhang L."/>
            <person name="Villasana D."/>
            <person name="Johnson A."/>
            <person name="Liu J."/>
            <person name="Liyanage D."/>
            <person name="Lorensuhewa L."/>
            <person name="Robinson T."/>
            <person name="Song A."/>
            <person name="Song B.-B."/>
            <person name="Dinh H."/>
            <person name="Thornton R."/>
            <person name="Coyle M."/>
            <person name="Francisco L."/>
            <person name="Jackson L."/>
            <person name="Javaid M."/>
            <person name="Korchina V."/>
            <person name="Kovar C."/>
            <person name="Mata R."/>
            <person name="Mathew T."/>
            <person name="Ngo R."/>
            <person name="Nguyen L."/>
            <person name="Nguyen N."/>
            <person name="Okwuonu G."/>
            <person name="Ongeri F."/>
            <person name="Pham C."/>
            <person name="Simmons D."/>
            <person name="Wilczek-Boney K."/>
            <person name="Hale W."/>
            <person name="Jakkamsetti A."/>
            <person name="Pham P."/>
            <person name="Ruth R."/>
            <person name="San Lucas F."/>
            <person name="Warren J."/>
            <person name="Zhang J."/>
            <person name="Zhao Z."/>
            <person name="Zhou C."/>
            <person name="Zhu D."/>
            <person name="Lee S."/>
            <person name="Bess C."/>
            <person name="Blankenburg K."/>
            <person name="Forbes L."/>
            <person name="Fu Q."/>
            <person name="Gubbala S."/>
            <person name="Hirani K."/>
            <person name="Jayaseelan J.C."/>
            <person name="Lara F."/>
            <person name="Munidasa M."/>
            <person name="Palculict T."/>
            <person name="Patil S."/>
            <person name="Pu L.-L."/>
            <person name="Saada N."/>
            <person name="Tang L."/>
            <person name="Weissenberger G."/>
            <person name="Zhu Y."/>
            <person name="Hemphill L."/>
            <person name="Shang Y."/>
            <person name="Youmans B."/>
            <person name="Ayvaz T."/>
            <person name="Ross M."/>
            <person name="Santibanez J."/>
            <person name="Aqrawi P."/>
            <person name="Gross S."/>
            <person name="Joshi V."/>
            <person name="Fowler G."/>
            <person name="Nazareth L."/>
            <person name="Reid J."/>
            <person name="Worley K."/>
            <person name="Petrosino J."/>
            <person name="Highlander S."/>
            <person name="Gibbs R."/>
        </authorList>
    </citation>
    <scope>NUCLEOTIDE SEQUENCE [LARGE SCALE GENOMIC DNA]</scope>
    <source>
        <strain evidence="6">ATCC 33269</strain>
    </source>
</reference>
<dbReference type="Gene3D" id="3.20.20.80">
    <property type="entry name" value="Glycosidases"/>
    <property type="match status" value="1"/>
</dbReference>
<dbReference type="InterPro" id="IPR036156">
    <property type="entry name" value="Beta-gal/glucu_dom_sf"/>
</dbReference>
<evidence type="ECO:0000256" key="4">
    <source>
        <dbReference type="SAM" id="Phobius"/>
    </source>
</evidence>
<dbReference type="Proteomes" id="UP000005580">
    <property type="component" value="Unassembled WGS sequence"/>
</dbReference>
<dbReference type="PANTHER" id="PTHR43536:SF1">
    <property type="entry name" value="MANNOSYLGLYCOPROTEIN ENDO-BETA-MANNOSIDASE"/>
    <property type="match status" value="1"/>
</dbReference>
<dbReference type="InterPro" id="IPR017853">
    <property type="entry name" value="GH"/>
</dbReference>
<dbReference type="InterPro" id="IPR006102">
    <property type="entry name" value="Ig-like_GH2"/>
</dbReference>
<dbReference type="SUPFAM" id="SSF49785">
    <property type="entry name" value="Galactose-binding domain-like"/>
    <property type="match status" value="2"/>
</dbReference>
<keyword evidence="4" id="KW-0812">Transmembrane</keyword>
<dbReference type="Pfam" id="PF22633">
    <property type="entry name" value="F5_F8_type_C_2"/>
    <property type="match status" value="1"/>
</dbReference>
<evidence type="ECO:0000256" key="2">
    <source>
        <dbReference type="ARBA" id="ARBA00022801"/>
    </source>
</evidence>
<dbReference type="Gene3D" id="2.60.120.260">
    <property type="entry name" value="Galactose-binding domain-like"/>
    <property type="match status" value="2"/>
</dbReference>
<accession>E7RM19</accession>
<protein>
    <submittedName>
        <fullName evidence="6">Glycosyl hydrolase family 2, sugar binding domain protein</fullName>
    </submittedName>
</protein>
<dbReference type="InterPro" id="IPR043534">
    <property type="entry name" value="EBDG/EBM"/>
</dbReference>
<feature type="transmembrane region" description="Helical" evidence="4">
    <location>
        <begin position="86"/>
        <end position="103"/>
    </location>
</feature>
<evidence type="ECO:0000259" key="5">
    <source>
        <dbReference type="PROSITE" id="PS50022"/>
    </source>
</evidence>
<dbReference type="GO" id="GO:0005975">
    <property type="term" value="P:carbohydrate metabolic process"/>
    <property type="evidence" value="ECO:0007669"/>
    <property type="project" value="InterPro"/>
</dbReference>
<dbReference type="GO" id="GO:0004553">
    <property type="term" value="F:hydrolase activity, hydrolyzing O-glycosyl compounds"/>
    <property type="evidence" value="ECO:0007669"/>
    <property type="project" value="InterPro"/>
</dbReference>
<comment type="caution">
    <text evidence="6">The sequence shown here is derived from an EMBL/GenBank/DDBJ whole genome shotgun (WGS) entry which is preliminary data.</text>
</comment>